<dbReference type="STRING" id="1123024.GCA_000423625_03337"/>
<keyword evidence="2" id="KW-1185">Reference proteome</keyword>
<dbReference type="RefSeq" id="WP_028932086.1">
    <property type="nucleotide sequence ID" value="NZ_BJVI01000010.1"/>
</dbReference>
<dbReference type="CDD" id="cd07067">
    <property type="entry name" value="HP_PGM_like"/>
    <property type="match status" value="1"/>
</dbReference>
<dbReference type="OrthoDB" id="5241674at2"/>
<dbReference type="PANTHER" id="PTHR48100:SF62">
    <property type="entry name" value="GLUCOSYL-3-PHOSPHOGLYCERATE PHOSPHATASE"/>
    <property type="match status" value="1"/>
</dbReference>
<dbReference type="SUPFAM" id="SSF53254">
    <property type="entry name" value="Phosphoglycerate mutase-like"/>
    <property type="match status" value="1"/>
</dbReference>
<dbReference type="GO" id="GO:0005737">
    <property type="term" value="C:cytoplasm"/>
    <property type="evidence" value="ECO:0007669"/>
    <property type="project" value="TreeGrafter"/>
</dbReference>
<dbReference type="InterPro" id="IPR029033">
    <property type="entry name" value="His_PPase_superfam"/>
</dbReference>
<dbReference type="PANTHER" id="PTHR48100">
    <property type="entry name" value="BROAD-SPECIFICITY PHOSPHATASE YOR283W-RELATED"/>
    <property type="match status" value="1"/>
</dbReference>
<name>A0A511CYI0_9PSEU</name>
<sequence length="213" mass="22565">MQLVLVRHALPHQVSAAELGEAGDAAAADPGLTELGERQAVRLVGALSGEDIAALYSSTMARAVGTVAPLAAALGRQPQRVAELAEYDANDRHYVPVHEMARLAPESYARLRAGLLPPHVDVEAFRTRVVGAVESIVATHPGRETAVLVAHAGVINIYLAHLLGIPRPLAFPLDYTGITRVLAGRDGRRSVRSVNETAHVADLLAEVPVPARE</sequence>
<dbReference type="InterPro" id="IPR013078">
    <property type="entry name" value="His_Pase_superF_clade-1"/>
</dbReference>
<dbReference type="Proteomes" id="UP000321328">
    <property type="component" value="Unassembled WGS sequence"/>
</dbReference>
<dbReference type="EMBL" id="BJVI01000010">
    <property type="protein sequence ID" value="GEL17612.1"/>
    <property type="molecule type" value="Genomic_DNA"/>
</dbReference>
<dbReference type="SMART" id="SM00855">
    <property type="entry name" value="PGAM"/>
    <property type="match status" value="1"/>
</dbReference>
<reference evidence="1 2" key="1">
    <citation type="submission" date="2019-07" db="EMBL/GenBank/DDBJ databases">
        <title>Whole genome shotgun sequence of Pseudonocardia asaccharolytica NBRC 16224.</title>
        <authorList>
            <person name="Hosoyama A."/>
            <person name="Uohara A."/>
            <person name="Ohji S."/>
            <person name="Ichikawa N."/>
        </authorList>
    </citation>
    <scope>NUCLEOTIDE SEQUENCE [LARGE SCALE GENOMIC DNA]</scope>
    <source>
        <strain evidence="1 2">NBRC 16224</strain>
    </source>
</reference>
<dbReference type="AlphaFoldDB" id="A0A511CYI0"/>
<organism evidence="1 2">
    <name type="scientific">Pseudonocardia asaccharolytica DSM 44247 = NBRC 16224</name>
    <dbReference type="NCBI Taxonomy" id="1123024"/>
    <lineage>
        <taxon>Bacteria</taxon>
        <taxon>Bacillati</taxon>
        <taxon>Actinomycetota</taxon>
        <taxon>Actinomycetes</taxon>
        <taxon>Pseudonocardiales</taxon>
        <taxon>Pseudonocardiaceae</taxon>
        <taxon>Pseudonocardia</taxon>
    </lineage>
</organism>
<comment type="caution">
    <text evidence="1">The sequence shown here is derived from an EMBL/GenBank/DDBJ whole genome shotgun (WGS) entry which is preliminary data.</text>
</comment>
<evidence type="ECO:0000313" key="1">
    <source>
        <dbReference type="EMBL" id="GEL17612.1"/>
    </source>
</evidence>
<dbReference type="GO" id="GO:0016791">
    <property type="term" value="F:phosphatase activity"/>
    <property type="evidence" value="ECO:0007669"/>
    <property type="project" value="TreeGrafter"/>
</dbReference>
<proteinExistence type="predicted"/>
<dbReference type="Gene3D" id="3.40.50.1240">
    <property type="entry name" value="Phosphoglycerate mutase-like"/>
    <property type="match status" value="1"/>
</dbReference>
<dbReference type="InterPro" id="IPR050275">
    <property type="entry name" value="PGM_Phosphatase"/>
</dbReference>
<gene>
    <name evidence="1" type="ORF">PA7_14490</name>
</gene>
<evidence type="ECO:0000313" key="2">
    <source>
        <dbReference type="Proteomes" id="UP000321328"/>
    </source>
</evidence>
<accession>A0A511CYI0</accession>
<protein>
    <submittedName>
        <fullName evidence="1">Phosphoglycerate mutase</fullName>
    </submittedName>
</protein>
<dbReference type="Pfam" id="PF00300">
    <property type="entry name" value="His_Phos_1"/>
    <property type="match status" value="1"/>
</dbReference>